<evidence type="ECO:0000313" key="3">
    <source>
        <dbReference type="EMBL" id="KAJ7379040.1"/>
    </source>
</evidence>
<dbReference type="InterPro" id="IPR001251">
    <property type="entry name" value="CRAL-TRIO_dom"/>
</dbReference>
<dbReference type="EMBL" id="MU826360">
    <property type="protein sequence ID" value="KAJ7379040.1"/>
    <property type="molecule type" value="Genomic_DNA"/>
</dbReference>
<dbReference type="Proteomes" id="UP001163046">
    <property type="component" value="Unassembled WGS sequence"/>
</dbReference>
<dbReference type="SUPFAM" id="SSF52087">
    <property type="entry name" value="CRAL/TRIO domain"/>
    <property type="match status" value="1"/>
</dbReference>
<organism evidence="3 4">
    <name type="scientific">Desmophyllum pertusum</name>
    <dbReference type="NCBI Taxonomy" id="174260"/>
    <lineage>
        <taxon>Eukaryota</taxon>
        <taxon>Metazoa</taxon>
        <taxon>Cnidaria</taxon>
        <taxon>Anthozoa</taxon>
        <taxon>Hexacorallia</taxon>
        <taxon>Scleractinia</taxon>
        <taxon>Caryophylliina</taxon>
        <taxon>Caryophylliidae</taxon>
        <taxon>Desmophyllum</taxon>
    </lineage>
</organism>
<gene>
    <name evidence="3" type="primary">ARHGAP1_1</name>
    <name evidence="3" type="ORF">OS493_018835</name>
</gene>
<keyword evidence="1" id="KW-1133">Transmembrane helix</keyword>
<evidence type="ECO:0000256" key="1">
    <source>
        <dbReference type="SAM" id="Phobius"/>
    </source>
</evidence>
<feature type="domain" description="CRAL-TRIO" evidence="2">
    <location>
        <begin position="2"/>
        <end position="78"/>
    </location>
</feature>
<accession>A0A9W9ZCQ9</accession>
<keyword evidence="1" id="KW-0812">Transmembrane</keyword>
<dbReference type="GO" id="GO:0007264">
    <property type="term" value="P:small GTPase-mediated signal transduction"/>
    <property type="evidence" value="ECO:0007669"/>
    <property type="project" value="TreeGrafter"/>
</dbReference>
<sequence length="122" mass="14032">MSRVIQLYRDLDRKYRKNIKALFVVHPSSTIKLIWATVAKIASPKFSRKLCYVTRLHDLAEYVHLDQIDIPVEVIEHDAGISNQVKHVAPKASGVFYATPAEIPKTQQFGVSLTWMRGKQQW</sequence>
<dbReference type="AlphaFoldDB" id="A0A9W9ZCQ9"/>
<dbReference type="Gene3D" id="3.40.525.10">
    <property type="entry name" value="CRAL-TRIO lipid binding domain"/>
    <property type="match status" value="1"/>
</dbReference>
<dbReference type="GO" id="GO:2001136">
    <property type="term" value="P:negative regulation of endocytic recycling"/>
    <property type="evidence" value="ECO:0007669"/>
    <property type="project" value="TreeGrafter"/>
</dbReference>
<evidence type="ECO:0000313" key="4">
    <source>
        <dbReference type="Proteomes" id="UP001163046"/>
    </source>
</evidence>
<dbReference type="CDD" id="cd00170">
    <property type="entry name" value="SEC14"/>
    <property type="match status" value="1"/>
</dbReference>
<dbReference type="PANTHER" id="PTHR45808">
    <property type="entry name" value="RHO GTPASE-ACTIVATING PROTEIN 68F"/>
    <property type="match status" value="1"/>
</dbReference>
<dbReference type="InterPro" id="IPR036865">
    <property type="entry name" value="CRAL-TRIO_dom_sf"/>
</dbReference>
<evidence type="ECO:0000259" key="2">
    <source>
        <dbReference type="Pfam" id="PF13716"/>
    </source>
</evidence>
<reference evidence="3" key="1">
    <citation type="submission" date="2023-01" db="EMBL/GenBank/DDBJ databases">
        <title>Genome assembly of the deep-sea coral Lophelia pertusa.</title>
        <authorList>
            <person name="Herrera S."/>
            <person name="Cordes E."/>
        </authorList>
    </citation>
    <scope>NUCLEOTIDE SEQUENCE</scope>
    <source>
        <strain evidence="3">USNM1676648</strain>
        <tissue evidence="3">Polyp</tissue>
    </source>
</reference>
<feature type="transmembrane region" description="Helical" evidence="1">
    <location>
        <begin position="21"/>
        <end position="42"/>
    </location>
</feature>
<dbReference type="PANTHER" id="PTHR45808:SF2">
    <property type="entry name" value="RHO GTPASE-ACTIVATING PROTEIN 68F"/>
    <property type="match status" value="1"/>
</dbReference>
<dbReference type="GO" id="GO:0005737">
    <property type="term" value="C:cytoplasm"/>
    <property type="evidence" value="ECO:0007669"/>
    <property type="project" value="TreeGrafter"/>
</dbReference>
<protein>
    <submittedName>
        <fullName evidence="3">Rho GTPase-activating protein 1</fullName>
    </submittedName>
</protein>
<keyword evidence="4" id="KW-1185">Reference proteome</keyword>
<keyword evidence="1" id="KW-0472">Membrane</keyword>
<name>A0A9W9ZCQ9_9CNID</name>
<dbReference type="GO" id="GO:0005096">
    <property type="term" value="F:GTPase activator activity"/>
    <property type="evidence" value="ECO:0007669"/>
    <property type="project" value="TreeGrafter"/>
</dbReference>
<comment type="caution">
    <text evidence="3">The sequence shown here is derived from an EMBL/GenBank/DDBJ whole genome shotgun (WGS) entry which is preliminary data.</text>
</comment>
<proteinExistence type="predicted"/>
<dbReference type="OrthoDB" id="19923at2759"/>
<dbReference type="Pfam" id="PF13716">
    <property type="entry name" value="CRAL_TRIO_2"/>
    <property type="match status" value="1"/>
</dbReference>